<feature type="transmembrane region" description="Helical" evidence="1">
    <location>
        <begin position="158"/>
        <end position="175"/>
    </location>
</feature>
<evidence type="ECO:0000313" key="3">
    <source>
        <dbReference type="Proteomes" id="UP000231569"/>
    </source>
</evidence>
<feature type="transmembrane region" description="Helical" evidence="1">
    <location>
        <begin position="12"/>
        <end position="36"/>
    </location>
</feature>
<evidence type="ECO:0000256" key="1">
    <source>
        <dbReference type="SAM" id="Phobius"/>
    </source>
</evidence>
<proteinExistence type="predicted"/>
<evidence type="ECO:0000313" key="2">
    <source>
        <dbReference type="EMBL" id="PJE63378.1"/>
    </source>
</evidence>
<accession>A0A2M8KTW3</accession>
<feature type="transmembrane region" description="Helical" evidence="1">
    <location>
        <begin position="63"/>
        <end position="81"/>
    </location>
</feature>
<feature type="transmembrane region" description="Helical" evidence="1">
    <location>
        <begin position="371"/>
        <end position="392"/>
    </location>
</feature>
<evidence type="ECO:0008006" key="4">
    <source>
        <dbReference type="Google" id="ProtNLM"/>
    </source>
</evidence>
<organism evidence="2 3">
    <name type="scientific">Candidatus Roizmanbacteria bacterium CG10_big_fil_rev_8_21_14_0_10_45_7</name>
    <dbReference type="NCBI Taxonomy" id="1974854"/>
    <lineage>
        <taxon>Bacteria</taxon>
        <taxon>Candidatus Roizmaniibacteriota</taxon>
    </lineage>
</organism>
<keyword evidence="1" id="KW-0472">Membrane</keyword>
<gene>
    <name evidence="2" type="ORF">COU89_03665</name>
</gene>
<feature type="transmembrane region" description="Helical" evidence="1">
    <location>
        <begin position="88"/>
        <end position="108"/>
    </location>
</feature>
<reference evidence="3" key="1">
    <citation type="submission" date="2017-09" db="EMBL/GenBank/DDBJ databases">
        <title>Depth-based differentiation of microbial function through sediment-hosted aquifers and enrichment of novel symbionts in the deep terrestrial subsurface.</title>
        <authorList>
            <person name="Probst A.J."/>
            <person name="Ladd B."/>
            <person name="Jarett J.K."/>
            <person name="Geller-Mcgrath D.E."/>
            <person name="Sieber C.M.K."/>
            <person name="Emerson J.B."/>
            <person name="Anantharaman K."/>
            <person name="Thomas B.C."/>
            <person name="Malmstrom R."/>
            <person name="Stieglmeier M."/>
            <person name="Klingl A."/>
            <person name="Woyke T."/>
            <person name="Ryan C.M."/>
            <person name="Banfield J.F."/>
        </authorList>
    </citation>
    <scope>NUCLEOTIDE SEQUENCE [LARGE SCALE GENOMIC DNA]</scope>
</reference>
<feature type="transmembrane region" description="Helical" evidence="1">
    <location>
        <begin position="262"/>
        <end position="283"/>
    </location>
</feature>
<feature type="transmembrane region" description="Helical" evidence="1">
    <location>
        <begin position="212"/>
        <end position="232"/>
    </location>
</feature>
<keyword evidence="1" id="KW-1133">Transmembrane helix</keyword>
<comment type="caution">
    <text evidence="2">The sequence shown here is derived from an EMBL/GenBank/DDBJ whole genome shotgun (WGS) entry which is preliminary data.</text>
</comment>
<feature type="transmembrane region" description="Helical" evidence="1">
    <location>
        <begin position="114"/>
        <end position="146"/>
    </location>
</feature>
<feature type="transmembrane region" description="Helical" evidence="1">
    <location>
        <begin position="414"/>
        <end position="433"/>
    </location>
</feature>
<dbReference type="AlphaFoldDB" id="A0A2M8KTW3"/>
<feature type="transmembrane region" description="Helical" evidence="1">
    <location>
        <begin position="304"/>
        <end position="327"/>
    </location>
</feature>
<feature type="transmembrane region" description="Helical" evidence="1">
    <location>
        <begin position="440"/>
        <end position="457"/>
    </location>
</feature>
<dbReference type="Proteomes" id="UP000231569">
    <property type="component" value="Unassembled WGS sequence"/>
</dbReference>
<keyword evidence="1" id="KW-0812">Transmembrane</keyword>
<feature type="transmembrane region" description="Helical" evidence="1">
    <location>
        <begin position="339"/>
        <end position="359"/>
    </location>
</feature>
<sequence>MQRYRSQIGISLLLFVVAFLFRYSLFSFVNLPWIIYDEYIYLDTARQILRGSFITHLTLENQIYPPGWSVMLAAVVGFISNPITQYRAALIFTMMLSSSIPVIAYWYTKKLVPALLLIIFMPLVVYSNSIMSETLYTLSILLFIITMHCVVDNDLKETRHIILSAVVTGFFLSFIGSIRSFGVVVPSSFALAFVLCIIAWRHQHEVRSRLLWYLGGSLISLAVSNFLLGLLMPSADKLYNIPSYNQAITTLFIHPILSFKMIANQLTAIGLEMAWFPLLAFGWKTWTLFRETHKKGEHASRRGVLVVRAFLVFLLMTSFGLTLLHMARDVVKNPQYLLFTRYMDPVLVVMFMFGVADGLEYLKKQKRHFPSVLYAVLGVWLLSFVYLYFGFFRETYKFGNTMAVYFLREEQTNLLWEVIAPSLLLGGVVWIGLWKQSYKVSVAACILLTAWITWITIPSAREVPRYVVNDYHTYVVEWDDYMGDSRYPLTVCRMGKTIKNEVYYMYSFLYPYHYLESCDSPKDVISRRVMVNSYERLDLLQGYACQTEYAFRSGDMVYYCPQ</sequence>
<name>A0A2M8KTW3_9BACT</name>
<protein>
    <recommendedName>
        <fullName evidence="4">Glycosyltransferase RgtA/B/C/D-like domain-containing protein</fullName>
    </recommendedName>
</protein>
<feature type="transmembrane region" description="Helical" evidence="1">
    <location>
        <begin position="181"/>
        <end position="200"/>
    </location>
</feature>
<dbReference type="EMBL" id="PFEE01000077">
    <property type="protein sequence ID" value="PJE63378.1"/>
    <property type="molecule type" value="Genomic_DNA"/>
</dbReference>